<dbReference type="Proteomes" id="UP000284250">
    <property type="component" value="Unassembled WGS sequence"/>
</dbReference>
<reference evidence="3 4" key="1">
    <citation type="submission" date="2018-09" db="EMBL/GenBank/DDBJ databases">
        <authorList>
            <person name="Zeman M."/>
            <person name="Pardy F."/>
        </authorList>
    </citation>
    <scope>NUCLEOTIDE SEQUENCE [LARGE SCALE GENOMIC DNA]</scope>
    <source>
        <strain evidence="3 4">CCM 8852</strain>
    </source>
</reference>
<sequence length="175" mass="17789">MKKYYAYLSTALIALTALSSCNRANYAFKPASSAYHGTEVARTAPSVPELSEATVEAPAAAVKPAPETAVIAPAIVARQRVSAAVKSSASQRVAPVAKTSALQSRLVAKVAKRIDHQNVASTTQAQSKAGKAAIVTLVGLVLLLLGVAGVPIVGLIGLIALIVGIVLLIVALVNG</sequence>
<evidence type="ECO:0000313" key="3">
    <source>
        <dbReference type="EMBL" id="RIY11812.1"/>
    </source>
</evidence>
<dbReference type="PROSITE" id="PS51257">
    <property type="entry name" value="PROKAR_LIPOPROTEIN"/>
    <property type="match status" value="1"/>
</dbReference>
<dbReference type="RefSeq" id="WP_119654982.1">
    <property type="nucleotide sequence ID" value="NZ_JBHUOI010000019.1"/>
</dbReference>
<feature type="signal peptide" evidence="2">
    <location>
        <begin position="1"/>
        <end position="26"/>
    </location>
</feature>
<feature type="chain" id="PRO_5019024656" evidence="2">
    <location>
        <begin position="27"/>
        <end position="175"/>
    </location>
</feature>
<dbReference type="EMBL" id="QYCN01000007">
    <property type="protein sequence ID" value="RIY11812.1"/>
    <property type="molecule type" value="Genomic_DNA"/>
</dbReference>
<protein>
    <submittedName>
        <fullName evidence="3">Uncharacterized protein</fullName>
    </submittedName>
</protein>
<keyword evidence="1" id="KW-0812">Transmembrane</keyword>
<evidence type="ECO:0000256" key="1">
    <source>
        <dbReference type="SAM" id="Phobius"/>
    </source>
</evidence>
<evidence type="ECO:0000256" key="2">
    <source>
        <dbReference type="SAM" id="SignalP"/>
    </source>
</evidence>
<keyword evidence="1" id="KW-1133">Transmembrane helix</keyword>
<keyword evidence="2" id="KW-0732">Signal</keyword>
<feature type="transmembrane region" description="Helical" evidence="1">
    <location>
        <begin position="155"/>
        <end position="173"/>
    </location>
</feature>
<gene>
    <name evidence="3" type="ORF">D0T11_06555</name>
</gene>
<keyword evidence="4" id="KW-1185">Reference proteome</keyword>
<feature type="transmembrane region" description="Helical" evidence="1">
    <location>
        <begin position="129"/>
        <end position="148"/>
    </location>
</feature>
<comment type="caution">
    <text evidence="3">The sequence shown here is derived from an EMBL/GenBank/DDBJ whole genome shotgun (WGS) entry which is preliminary data.</text>
</comment>
<accession>A0A418R303</accession>
<reference evidence="3 4" key="2">
    <citation type="submission" date="2019-01" db="EMBL/GenBank/DDBJ databases">
        <title>Hymenobacter humicola sp. nov., isolated from soils in Antarctica.</title>
        <authorList>
            <person name="Sedlacek I."/>
            <person name="Holochova P."/>
            <person name="Kralova S."/>
            <person name="Pantucek R."/>
            <person name="Stankova E."/>
            <person name="Vrbovska V."/>
            <person name="Kristofova L."/>
            <person name="Svec P."/>
            <person name="Busse H.-J."/>
        </authorList>
    </citation>
    <scope>NUCLEOTIDE SEQUENCE [LARGE SCALE GENOMIC DNA]</scope>
    <source>
        <strain evidence="3 4">CCM 8852</strain>
    </source>
</reference>
<proteinExistence type="predicted"/>
<evidence type="ECO:0000313" key="4">
    <source>
        <dbReference type="Proteomes" id="UP000284250"/>
    </source>
</evidence>
<dbReference type="AlphaFoldDB" id="A0A418R303"/>
<organism evidence="3 4">
    <name type="scientific">Hymenobacter rubripertinctus</name>
    <dbReference type="NCBI Taxonomy" id="2029981"/>
    <lineage>
        <taxon>Bacteria</taxon>
        <taxon>Pseudomonadati</taxon>
        <taxon>Bacteroidota</taxon>
        <taxon>Cytophagia</taxon>
        <taxon>Cytophagales</taxon>
        <taxon>Hymenobacteraceae</taxon>
        <taxon>Hymenobacter</taxon>
    </lineage>
</organism>
<name>A0A418R303_9BACT</name>
<keyword evidence="1" id="KW-0472">Membrane</keyword>